<dbReference type="Gene3D" id="3.50.50.60">
    <property type="entry name" value="FAD/NAD(P)-binding domain"/>
    <property type="match status" value="1"/>
</dbReference>
<organism evidence="2 3">
    <name type="scientific">Hyphococcus lacteus</name>
    <dbReference type="NCBI Taxonomy" id="3143536"/>
    <lineage>
        <taxon>Bacteria</taxon>
        <taxon>Pseudomonadati</taxon>
        <taxon>Pseudomonadota</taxon>
        <taxon>Alphaproteobacteria</taxon>
        <taxon>Parvularculales</taxon>
        <taxon>Parvularculaceae</taxon>
        <taxon>Hyphococcus</taxon>
    </lineage>
</organism>
<dbReference type="SUPFAM" id="SSF51905">
    <property type="entry name" value="FAD/NAD(P)-binding domain"/>
    <property type="match status" value="1"/>
</dbReference>
<reference evidence="2 3" key="1">
    <citation type="submission" date="2024-05" db="EMBL/GenBank/DDBJ databases">
        <title>Three bacterial strains, DH-69, EH-24, and ECK-19 isolated from coastal sediments.</title>
        <authorList>
            <person name="Ye Y.-Q."/>
            <person name="Du Z.-J."/>
        </authorList>
    </citation>
    <scope>NUCLEOTIDE SEQUENCE [LARGE SCALE GENOMIC DNA]</scope>
    <source>
        <strain evidence="2 3">ECK-19</strain>
    </source>
</reference>
<protein>
    <submittedName>
        <fullName evidence="2">Hydroxysqualene dehydroxylase HpnE</fullName>
        <ecNumber evidence="2">1.17.8.1</ecNumber>
    </submittedName>
</protein>
<dbReference type="PANTHER" id="PTHR42923:SF47">
    <property type="entry name" value="BLR3003 PROTEIN"/>
    <property type="match status" value="1"/>
</dbReference>
<accession>A0ABV3Z935</accession>
<gene>
    <name evidence="2" type="primary">hpnE</name>
    <name evidence="2" type="ORF">ABFZ84_10260</name>
</gene>
<dbReference type="NCBIfam" id="TIGR03467">
    <property type="entry name" value="HpnE"/>
    <property type="match status" value="1"/>
</dbReference>
<comment type="caution">
    <text evidence="2">The sequence shown here is derived from an EMBL/GenBank/DDBJ whole genome shotgun (WGS) entry which is preliminary data.</text>
</comment>
<keyword evidence="2" id="KW-0560">Oxidoreductase</keyword>
<evidence type="ECO:0000259" key="1">
    <source>
        <dbReference type="Pfam" id="PF01593"/>
    </source>
</evidence>
<dbReference type="InterPro" id="IPR017830">
    <property type="entry name" value="SQase_HpnE"/>
</dbReference>
<feature type="domain" description="Amine oxidase" evidence="1">
    <location>
        <begin position="11"/>
        <end position="419"/>
    </location>
</feature>
<proteinExistence type="predicted"/>
<dbReference type="EC" id="1.17.8.1" evidence="2"/>
<dbReference type="EMBL" id="JBEHZE010000001">
    <property type="protein sequence ID" value="MEX6633931.1"/>
    <property type="molecule type" value="Genomic_DNA"/>
</dbReference>
<name>A0ABV3Z935_9PROT</name>
<dbReference type="InterPro" id="IPR050464">
    <property type="entry name" value="Zeta_carotene_desat/Oxidored"/>
</dbReference>
<dbReference type="Proteomes" id="UP001560685">
    <property type="component" value="Unassembled WGS sequence"/>
</dbReference>
<keyword evidence="3" id="KW-1185">Reference proteome</keyword>
<dbReference type="InterPro" id="IPR036188">
    <property type="entry name" value="FAD/NAD-bd_sf"/>
</dbReference>
<dbReference type="Pfam" id="PF01593">
    <property type="entry name" value="Amino_oxidase"/>
    <property type="match status" value="1"/>
</dbReference>
<dbReference type="RefSeq" id="WP_369313928.1">
    <property type="nucleotide sequence ID" value="NZ_JBEHZE010000001.1"/>
</dbReference>
<dbReference type="GO" id="GO:0016491">
    <property type="term" value="F:oxidoreductase activity"/>
    <property type="evidence" value="ECO:0007669"/>
    <property type="project" value="UniProtKB-KW"/>
</dbReference>
<evidence type="ECO:0000313" key="2">
    <source>
        <dbReference type="EMBL" id="MEX6633931.1"/>
    </source>
</evidence>
<dbReference type="PANTHER" id="PTHR42923">
    <property type="entry name" value="PROTOPORPHYRINOGEN OXIDASE"/>
    <property type="match status" value="1"/>
</dbReference>
<sequence>MSRVHIIGAGLSGLAAAVRLIENDVKVTVYDSAGHAGGRCRTFFDKHLEREIDNGNHLIMSGNKSSLSYLDRIGTVDPLTGPKFALYPFVDVVTKNRWTVRLNEGPIPFWVFDKKWRVPHTKLMDYVRAAKIAFANDAQTVADVVDPDSVLFERFWEPLTLAVLNTTPEKGQAKLLWRVIRETFLLGGQASIPLTAKTGLGHAFIDPAVKFIETNGGTVRVGARLRSAWMEGGEVTSLNFPDETVTLEPEDKVIFAIPPSRLKQLLPDIDPPEDEASILNIHYRLGRPVPKEALGDGPFIGMVSSAGQWAFVRDDVISITTSASDALGTDDMPNDQVVAQIWKEVCVALDLGEAAYERVRVIREKRATPDQSPAGVRKRLKPETHYRNLFLAGDHIDTGVPATIEGSIRSGDRAAELVLHANMQGKP</sequence>
<evidence type="ECO:0000313" key="3">
    <source>
        <dbReference type="Proteomes" id="UP001560685"/>
    </source>
</evidence>
<dbReference type="InterPro" id="IPR002937">
    <property type="entry name" value="Amino_oxidase"/>
</dbReference>